<dbReference type="InterPro" id="IPR011050">
    <property type="entry name" value="Pectin_lyase_fold/virulence"/>
</dbReference>
<evidence type="ECO:0000313" key="5">
    <source>
        <dbReference type="Proteomes" id="UP000441162"/>
    </source>
</evidence>
<accession>A0A4Q5HSN7</accession>
<evidence type="ECO:0000256" key="1">
    <source>
        <dbReference type="SAM" id="SignalP"/>
    </source>
</evidence>
<dbReference type="SUPFAM" id="SSF51126">
    <property type="entry name" value="Pectin lyase-like"/>
    <property type="match status" value="1"/>
</dbReference>
<sequence length="1028" mass="115806">MNYKLLLLGFLSLGFARISAQTFPLQVKDEKLTYVTDERGNRILDYSSCGYHNSEQPIPDVANAVFVSWQPGDNSSRIQRAIDYVSSLALDKNGFRGAVLLDKGTFELNESLRISVSGVVLRGSDREQTVLLKKGVDRGALLYIEGRNDLAVTDTLDVLTSYVPVNTCTFQVTNNVQLVSGERVRIVRPSTKEWIASVGCDIFGGGISALGWKEGEMDLVWDRSVSKADGNQLTLDAPLTMALDNKWGTVKVLRYSWPGRIAEAGLENLTLASDYNKKYPKDEDHCWTGVSIENAENCWVRKVNFKHFAGSAVIIQRTGSKTTVEDCVSTEPVSEIGGMRRSTFYTMGQQTLFQRCYSKQGIHDFSAGFCAAGPNAFVQCDSEESLGFSGSIDSWACGLLFDVVNIDGHDLVFKNLGQDKNGVGWNTGNSLFWQCTAAGIECYSPARDAVNRAYGCWAQFSGDGQWAESNNHVHPRSLFYAQLAARLNKDCSDQARILPRATNATSSPTVEAAMEMAKEAYTPRLTMQKWIEEAPYTACVSSGKLKSLEHLKFNTPIYKDKKDHLFAIINGRMQVDGRLLVGGRQEVPWWNGKLRTSFLSKAKPHVTRFVPGREGLGLTDRIDSTVNYMVKNQILVLDHNYGLWYERRRDDHERVRRRDGDVWGPFYEQPFARSGKGTAWEGLSKYDLNRPNAWYWNRLKQFAEKGAEKGLLLFHENYFQHNILEAGAHWVDCPWRSANNINQTDMPEPVPFAGDKRIFVADMFYDISHPVRRELHRKYIRQCLDNFADDANVVQLISAEFTGPLHFVQFWLDVIGEWEKETGKKATVALSATKDVQDAILNDTQRAKLVDIIDIRYWHYKVDGLYAPEGGKNLAPRQHARKMKVGKVTFDEAYRAVSEYRKKFPEKAVTYYAQNYPDMAWAVFMASGSCPVVPVADESFLTDAAAMDMEDTGTNKYQKLVKSGIGSIIYSHSATDIPVHLSPGKYILKSVDPKTGAITVIAKRLNIKDVYMLKAEKNKDCIYWFHRI</sequence>
<dbReference type="AlphaFoldDB" id="A0A4Q5HSN7"/>
<gene>
    <name evidence="4" type="ORF">F2Y51_00255</name>
    <name evidence="3" type="ORF">F2Y58_14060</name>
</gene>
<evidence type="ECO:0000313" key="6">
    <source>
        <dbReference type="Proteomes" id="UP000481616"/>
    </source>
</evidence>
<keyword evidence="1" id="KW-0732">Signal</keyword>
<feature type="domain" description="DUF6298" evidence="2">
    <location>
        <begin position="464"/>
        <end position="947"/>
    </location>
</feature>
<dbReference type="EMBL" id="VVZA01000001">
    <property type="protein sequence ID" value="KAA5407866.1"/>
    <property type="molecule type" value="Genomic_DNA"/>
</dbReference>
<dbReference type="InterPro" id="IPR012334">
    <property type="entry name" value="Pectin_lyas_fold"/>
</dbReference>
<feature type="chain" id="PRO_5043194728" evidence="1">
    <location>
        <begin position="21"/>
        <end position="1028"/>
    </location>
</feature>
<evidence type="ECO:0000313" key="3">
    <source>
        <dbReference type="EMBL" id="KAA5396960.1"/>
    </source>
</evidence>
<organism evidence="4 5">
    <name type="scientific">Phocaeicola dorei</name>
    <dbReference type="NCBI Taxonomy" id="357276"/>
    <lineage>
        <taxon>Bacteria</taxon>
        <taxon>Pseudomonadati</taxon>
        <taxon>Bacteroidota</taxon>
        <taxon>Bacteroidia</taxon>
        <taxon>Bacteroidales</taxon>
        <taxon>Bacteroidaceae</taxon>
        <taxon>Phocaeicola</taxon>
    </lineage>
</organism>
<reference evidence="5 6" key="1">
    <citation type="journal article" date="2019" name="Nat. Med.">
        <title>A library of human gut bacterial isolates paired with longitudinal multiomics data enables mechanistic microbiome research.</title>
        <authorList>
            <person name="Poyet M."/>
            <person name="Groussin M."/>
            <person name="Gibbons S.M."/>
            <person name="Avila-Pacheco J."/>
            <person name="Jiang X."/>
            <person name="Kearney S.M."/>
            <person name="Perrotta A.R."/>
            <person name="Berdy B."/>
            <person name="Zhao S."/>
            <person name="Lieberman T.D."/>
            <person name="Swanson P.K."/>
            <person name="Smith M."/>
            <person name="Roesemann S."/>
            <person name="Alexander J.E."/>
            <person name="Rich S.A."/>
            <person name="Livny J."/>
            <person name="Vlamakis H."/>
            <person name="Clish C."/>
            <person name="Bullock K."/>
            <person name="Deik A."/>
            <person name="Scott J."/>
            <person name="Pierce K.A."/>
            <person name="Xavier R.J."/>
            <person name="Alm E.J."/>
        </authorList>
    </citation>
    <scope>NUCLEOTIDE SEQUENCE [LARGE SCALE GENOMIC DNA]</scope>
    <source>
        <strain evidence="3 6">BIOML-A1</strain>
        <strain evidence="4 5">BIOML-A4</strain>
    </source>
</reference>
<comment type="caution">
    <text evidence="4">The sequence shown here is derived from an EMBL/GenBank/DDBJ whole genome shotgun (WGS) entry which is preliminary data.</text>
</comment>
<dbReference type="RefSeq" id="WP_130054116.1">
    <property type="nucleotide sequence ID" value="NZ_RCXK01000011.1"/>
</dbReference>
<proteinExistence type="predicted"/>
<dbReference type="InterPro" id="IPR046265">
    <property type="entry name" value="DUF6298"/>
</dbReference>
<evidence type="ECO:0000259" key="2">
    <source>
        <dbReference type="Pfam" id="PF19815"/>
    </source>
</evidence>
<evidence type="ECO:0000313" key="4">
    <source>
        <dbReference type="EMBL" id="KAA5407866.1"/>
    </source>
</evidence>
<dbReference type="GO" id="GO:0016829">
    <property type="term" value="F:lyase activity"/>
    <property type="evidence" value="ECO:0007669"/>
    <property type="project" value="UniProtKB-KW"/>
</dbReference>
<dbReference type="Pfam" id="PF19815">
    <property type="entry name" value="DUF6298"/>
    <property type="match status" value="1"/>
</dbReference>
<feature type="signal peptide" evidence="1">
    <location>
        <begin position="1"/>
        <end position="20"/>
    </location>
</feature>
<keyword evidence="4" id="KW-0456">Lyase</keyword>
<dbReference type="Proteomes" id="UP000481616">
    <property type="component" value="Unassembled WGS sequence"/>
</dbReference>
<dbReference type="Gene3D" id="2.160.20.10">
    <property type="entry name" value="Single-stranded right-handed beta-helix, Pectin lyase-like"/>
    <property type="match status" value="1"/>
</dbReference>
<name>A0A4Q5HSN7_9BACT</name>
<protein>
    <submittedName>
        <fullName evidence="4">Pectate lyase</fullName>
    </submittedName>
</protein>
<dbReference type="Proteomes" id="UP000441162">
    <property type="component" value="Unassembled WGS sequence"/>
</dbReference>
<dbReference type="EMBL" id="VVYY01000011">
    <property type="protein sequence ID" value="KAA5396960.1"/>
    <property type="molecule type" value="Genomic_DNA"/>
</dbReference>